<dbReference type="PANTHER" id="PTHR42939">
    <property type="entry name" value="ABC TRANSPORTER ATP-BINDING PROTEIN ALBC-RELATED"/>
    <property type="match status" value="1"/>
</dbReference>
<proteinExistence type="predicted"/>
<dbReference type="GO" id="GO:0005524">
    <property type="term" value="F:ATP binding"/>
    <property type="evidence" value="ECO:0007669"/>
    <property type="project" value="UniProtKB-KW"/>
</dbReference>
<dbReference type="Gene3D" id="3.40.50.300">
    <property type="entry name" value="P-loop containing nucleotide triphosphate hydrolases"/>
    <property type="match status" value="1"/>
</dbReference>
<sequence>MFYIQNLNFRYDKNLKLLENISFSANPGDIIWLKGDNGCGKTTLLRIIAQLINAESTISFKGKLIENRKEILANLTYIPAEPYLFNYLTGTENADFLQQLFNVDQKQFSSSFLKMINEFQMDHALDQFVQEYSLGMKHKLYWSAVLARKSSIILLDEPLSAFDSDAQKLAINILKQKASEGSIILFTSHLSEISAKLATRILVLHEGNLTEEKL</sequence>
<evidence type="ECO:0000313" key="5">
    <source>
        <dbReference type="EMBL" id="PEQ01028.1"/>
    </source>
</evidence>
<dbReference type="SUPFAM" id="SSF52540">
    <property type="entry name" value="P-loop containing nucleoside triphosphate hydrolases"/>
    <property type="match status" value="1"/>
</dbReference>
<dbReference type="InterPro" id="IPR003593">
    <property type="entry name" value="AAA+_ATPase"/>
</dbReference>
<comment type="caution">
    <text evidence="5">The sequence shown here is derived from an EMBL/GenBank/DDBJ whole genome shotgun (WGS) entry which is preliminary data.</text>
</comment>
<dbReference type="InterPro" id="IPR051782">
    <property type="entry name" value="ABC_Transporter_VariousFunc"/>
</dbReference>
<keyword evidence="1" id="KW-0813">Transport</keyword>
<dbReference type="InterPro" id="IPR003439">
    <property type="entry name" value="ABC_transporter-like_ATP-bd"/>
</dbReference>
<dbReference type="RefSeq" id="WP_098227210.1">
    <property type="nucleotide sequence ID" value="NZ_NUBY01000124.1"/>
</dbReference>
<dbReference type="CDD" id="cd03230">
    <property type="entry name" value="ABC_DR_subfamily_A"/>
    <property type="match status" value="1"/>
</dbReference>
<evidence type="ECO:0000256" key="3">
    <source>
        <dbReference type="ARBA" id="ARBA00022840"/>
    </source>
</evidence>
<dbReference type="AlphaFoldDB" id="A0A2A8HAB7"/>
<dbReference type="Proteomes" id="UP000220841">
    <property type="component" value="Unassembled WGS sequence"/>
</dbReference>
<protein>
    <submittedName>
        <fullName evidence="5">ABC transporter</fullName>
    </submittedName>
</protein>
<evidence type="ECO:0000256" key="2">
    <source>
        <dbReference type="ARBA" id="ARBA00022741"/>
    </source>
</evidence>
<accession>A0A2A8HAB7</accession>
<dbReference type="SMART" id="SM00382">
    <property type="entry name" value="AAA"/>
    <property type="match status" value="1"/>
</dbReference>
<dbReference type="EMBL" id="NUBY01000124">
    <property type="protein sequence ID" value="PEQ01028.1"/>
    <property type="molecule type" value="Genomic_DNA"/>
</dbReference>
<dbReference type="Pfam" id="PF00005">
    <property type="entry name" value="ABC_tran"/>
    <property type="match status" value="1"/>
</dbReference>
<dbReference type="InterPro" id="IPR027417">
    <property type="entry name" value="P-loop_NTPase"/>
</dbReference>
<evidence type="ECO:0000259" key="4">
    <source>
        <dbReference type="PROSITE" id="PS50893"/>
    </source>
</evidence>
<keyword evidence="2" id="KW-0547">Nucleotide-binding</keyword>
<dbReference type="PANTHER" id="PTHR42939:SF1">
    <property type="entry name" value="ABC TRANSPORTER ATP-BINDING PROTEIN ALBC-RELATED"/>
    <property type="match status" value="1"/>
</dbReference>
<gene>
    <name evidence="5" type="ORF">CN585_22200</name>
</gene>
<dbReference type="PROSITE" id="PS50893">
    <property type="entry name" value="ABC_TRANSPORTER_2"/>
    <property type="match status" value="1"/>
</dbReference>
<feature type="domain" description="ABC transporter" evidence="4">
    <location>
        <begin position="2"/>
        <end position="214"/>
    </location>
</feature>
<dbReference type="GO" id="GO:0016887">
    <property type="term" value="F:ATP hydrolysis activity"/>
    <property type="evidence" value="ECO:0007669"/>
    <property type="project" value="InterPro"/>
</dbReference>
<organism evidence="5 6">
    <name type="scientific">Bacillus toyonensis</name>
    <dbReference type="NCBI Taxonomy" id="155322"/>
    <lineage>
        <taxon>Bacteria</taxon>
        <taxon>Bacillati</taxon>
        <taxon>Bacillota</taxon>
        <taxon>Bacilli</taxon>
        <taxon>Bacillales</taxon>
        <taxon>Bacillaceae</taxon>
        <taxon>Bacillus</taxon>
        <taxon>Bacillus cereus group</taxon>
    </lineage>
</organism>
<reference evidence="5 6" key="1">
    <citation type="submission" date="2017-09" db="EMBL/GenBank/DDBJ databases">
        <title>Large-scale bioinformatics analysis of Bacillus genomes uncovers conserved roles of natural products in bacterial physiology.</title>
        <authorList>
            <consortium name="Agbiome Team Llc"/>
            <person name="Bleich R.M."/>
            <person name="Grubbs K.J."/>
            <person name="Santa Maria K.C."/>
            <person name="Allen S.E."/>
            <person name="Farag S."/>
            <person name="Shank E.A."/>
            <person name="Bowers A."/>
        </authorList>
    </citation>
    <scope>NUCLEOTIDE SEQUENCE [LARGE SCALE GENOMIC DNA]</scope>
    <source>
        <strain evidence="5 6">AFS021349</strain>
    </source>
</reference>
<evidence type="ECO:0000313" key="6">
    <source>
        <dbReference type="Proteomes" id="UP000220841"/>
    </source>
</evidence>
<evidence type="ECO:0000256" key="1">
    <source>
        <dbReference type="ARBA" id="ARBA00022448"/>
    </source>
</evidence>
<name>A0A2A8HAB7_9BACI</name>
<keyword evidence="3" id="KW-0067">ATP-binding</keyword>